<dbReference type="FunFam" id="3.20.20.100:FF:000004">
    <property type="entry name" value="Oxidoreductase, aldo/keto reductase"/>
    <property type="match status" value="1"/>
</dbReference>
<dbReference type="EMBL" id="JRFJ01000001">
    <property type="protein sequence ID" value="KHJ55234.1"/>
    <property type="molecule type" value="Genomic_DNA"/>
</dbReference>
<dbReference type="Pfam" id="PF00248">
    <property type="entry name" value="Aldo_ket_red"/>
    <property type="match status" value="1"/>
</dbReference>
<dbReference type="GO" id="GO:0016491">
    <property type="term" value="F:oxidoreductase activity"/>
    <property type="evidence" value="ECO:0007669"/>
    <property type="project" value="UniProtKB-KW"/>
</dbReference>
<dbReference type="PANTHER" id="PTHR43364:SF18">
    <property type="entry name" value="OXIDOREDUCTASE"/>
    <property type="match status" value="1"/>
</dbReference>
<accession>A0A0B1Q4B4</accession>
<dbReference type="Gene3D" id="3.20.20.100">
    <property type="entry name" value="NADP-dependent oxidoreductase domain"/>
    <property type="match status" value="1"/>
</dbReference>
<comment type="caution">
    <text evidence="3">The sequence shown here is derived from an EMBL/GenBank/DDBJ whole genome shotgun (WGS) entry which is preliminary data.</text>
</comment>
<dbReference type="OrthoDB" id="9774523at2"/>
<protein>
    <submittedName>
        <fullName evidence="3">Aldo/keto reductase</fullName>
    </submittedName>
</protein>
<organism evidence="3 4">
    <name type="scientific">Aureimonas altamirensis</name>
    <dbReference type="NCBI Taxonomy" id="370622"/>
    <lineage>
        <taxon>Bacteria</taxon>
        <taxon>Pseudomonadati</taxon>
        <taxon>Pseudomonadota</taxon>
        <taxon>Alphaproteobacteria</taxon>
        <taxon>Hyphomicrobiales</taxon>
        <taxon>Aurantimonadaceae</taxon>
        <taxon>Aureimonas</taxon>
    </lineage>
</organism>
<dbReference type="PANTHER" id="PTHR43364">
    <property type="entry name" value="NADH-SPECIFIC METHYLGLYOXAL REDUCTASE-RELATED"/>
    <property type="match status" value="1"/>
</dbReference>
<evidence type="ECO:0000313" key="3">
    <source>
        <dbReference type="EMBL" id="KHJ55234.1"/>
    </source>
</evidence>
<dbReference type="InterPro" id="IPR050523">
    <property type="entry name" value="AKR_Detox_Biosynth"/>
</dbReference>
<dbReference type="InterPro" id="IPR018170">
    <property type="entry name" value="Aldo/ket_reductase_CS"/>
</dbReference>
<feature type="domain" description="NADP-dependent oxidoreductase" evidence="2">
    <location>
        <begin position="18"/>
        <end position="319"/>
    </location>
</feature>
<name>A0A0B1Q4B4_9HYPH</name>
<reference evidence="3 4" key="1">
    <citation type="submission" date="2014-09" db="EMBL/GenBank/DDBJ databases">
        <title>Isolation and characterization of Aurantimonas altamirensis ON-56566 from clinical sample following a dog bite.</title>
        <authorList>
            <person name="Eshaghi A."/>
            <person name="Li A."/>
            <person name="Shahinas D."/>
            <person name="Bahn P."/>
            <person name="Kus J.V."/>
            <person name="Patel S.N."/>
        </authorList>
    </citation>
    <scope>NUCLEOTIDE SEQUENCE [LARGE SCALE GENOMIC DNA]</scope>
    <source>
        <strain evidence="3 4">ON-56566</strain>
    </source>
</reference>
<gene>
    <name evidence="3" type="ORF">LA66_00680</name>
</gene>
<proteinExistence type="predicted"/>
<dbReference type="AlphaFoldDB" id="A0A0B1Q4B4"/>
<evidence type="ECO:0000256" key="1">
    <source>
        <dbReference type="ARBA" id="ARBA00023002"/>
    </source>
</evidence>
<dbReference type="InterPro" id="IPR020471">
    <property type="entry name" value="AKR"/>
</dbReference>
<dbReference type="GO" id="GO:0005829">
    <property type="term" value="C:cytosol"/>
    <property type="evidence" value="ECO:0007669"/>
    <property type="project" value="UniProtKB-ARBA"/>
</dbReference>
<dbReference type="RefSeq" id="WP_039188034.1">
    <property type="nucleotide sequence ID" value="NZ_JRFJ01000001.1"/>
</dbReference>
<dbReference type="SUPFAM" id="SSF51430">
    <property type="entry name" value="NAD(P)-linked oxidoreductase"/>
    <property type="match status" value="1"/>
</dbReference>
<dbReference type="STRING" id="370622.LA66_00680"/>
<dbReference type="PRINTS" id="PR00069">
    <property type="entry name" value="ALDKETRDTASE"/>
</dbReference>
<dbReference type="InterPro" id="IPR023210">
    <property type="entry name" value="NADP_OxRdtase_dom"/>
</dbReference>
<dbReference type="CDD" id="cd19091">
    <property type="entry name" value="AKR_PsAKR"/>
    <property type="match status" value="1"/>
</dbReference>
<dbReference type="Proteomes" id="UP000030826">
    <property type="component" value="Unassembled WGS sequence"/>
</dbReference>
<dbReference type="PROSITE" id="PS00062">
    <property type="entry name" value="ALDOKETO_REDUCTASE_2"/>
    <property type="match status" value="1"/>
</dbReference>
<evidence type="ECO:0000313" key="4">
    <source>
        <dbReference type="Proteomes" id="UP000030826"/>
    </source>
</evidence>
<keyword evidence="1" id="KW-0560">Oxidoreductase</keyword>
<dbReference type="InterPro" id="IPR036812">
    <property type="entry name" value="NAD(P)_OxRdtase_dom_sf"/>
</dbReference>
<evidence type="ECO:0000259" key="2">
    <source>
        <dbReference type="Pfam" id="PF00248"/>
    </source>
</evidence>
<sequence>MDYRSLGKSGLRVPVLSFGGGTFGGSGPLFGNWGRSDTSEASRLVDICLEAGVNLFDTADVYSNGASETVLGEAIKGRRDTVLISTKTSLPMGDGPNDAGSSRFRLIRAVEDALRRLQTDYIDILQLHAFDAGTPVEEVLSTLDTLVRAGKVRYVGVSNFSGWQIMKSLAVADRYGWPRYVANQVYYSLVGRDYEWDLMPLGDDQAVGAMVWSPLGWGRLTGRIRRGMPLPDGSRLHATAEFGPPVDDEHLYRVVDALDGIAGETGKTVPQIALNWLLRRPTVSSVIIGARNEDQLRQNLGAVGWSLTADQVARLDEASAVTAPYPHFPYRRQEGFARLDPPVAG</sequence>